<evidence type="ECO:0000256" key="3">
    <source>
        <dbReference type="ARBA" id="ARBA00022833"/>
    </source>
</evidence>
<feature type="compositionally biased region" description="Basic and acidic residues" evidence="4">
    <location>
        <begin position="422"/>
        <end position="431"/>
    </location>
</feature>
<sequence length="604" mass="69003">MNPSAPLPPPPPTPPPPPCPNTFSTVLSSLNNLLSQPFSLPPTTPLNPNFIQCPFNPNHLMPPSSLFLHHLRCPSSPRPFPDLHRLLTSLTYPQTLHATTTNNNNNSHYPNSPLSFSLDFASNFFYNHCPSVVTFSPALNINPTFTLPAILSIECSNSSDSDVDELKNFETVCVSILPSRYFAISREIESWNDYPAAYSKGVLAAISAVGIVKERDLSDWIIANSPRYGVVIDTPMQEHIFLLCCLCLKSVLREAFVSKDRQSLQFECPVLNEALTWLASQVSILYGTTNAKYFVLNFMKNCILAGASGLILFHPQREDTQSADIKDAKPESQCEEKTNWILNRKVYVSQVAAAIAALHERSLLERKIKGFWFSHQPSNYQLASEHYYLTERANEERKKRVDIRPLIDHDGLHRQQSSNQEPSREKTREELLAEERDYKRRRMSYRGKKMKTSAVQVMRDVIEEYMEDIMQAGGVESTVSKESGLLPSKPPSGHDIHMEANYSRKANHDSTAVAIGNPSYHGQQSCSNYRDKSRAVEDELSRNHKQRRQEHYRSHDYTEDERTTDRRKYHRDRDSTSPERHGTRSRQHDRSTHHKKHDYPSRKK</sequence>
<reference evidence="6 7" key="1">
    <citation type="submission" date="2024-01" db="EMBL/GenBank/DDBJ databases">
        <title>The genomes of 5 underutilized Papilionoideae crops provide insights into root nodulation and disease resistanc.</title>
        <authorList>
            <person name="Yuan L."/>
        </authorList>
    </citation>
    <scope>NUCLEOTIDE SEQUENCE [LARGE SCALE GENOMIC DNA]</scope>
    <source>
        <strain evidence="6">ZHUSHIDOU_FW_LH</strain>
        <tissue evidence="6">Leaf</tissue>
    </source>
</reference>
<keyword evidence="3" id="KW-0862">Zinc</keyword>
<feature type="compositionally biased region" description="Basic and acidic residues" evidence="4">
    <location>
        <begin position="529"/>
        <end position="542"/>
    </location>
</feature>
<dbReference type="InterPro" id="IPR051591">
    <property type="entry name" value="UPF0224_FAM112_RNA_Proc"/>
</dbReference>
<evidence type="ECO:0000256" key="4">
    <source>
        <dbReference type="SAM" id="MobiDB-lite"/>
    </source>
</evidence>
<dbReference type="Proteomes" id="UP001372338">
    <property type="component" value="Unassembled WGS sequence"/>
</dbReference>
<dbReference type="AlphaFoldDB" id="A0AAN9F3L0"/>
<evidence type="ECO:0000313" key="7">
    <source>
        <dbReference type="Proteomes" id="UP001372338"/>
    </source>
</evidence>
<evidence type="ECO:0000256" key="1">
    <source>
        <dbReference type="ARBA" id="ARBA00022723"/>
    </source>
</evidence>
<organism evidence="6 7">
    <name type="scientific">Crotalaria pallida</name>
    <name type="common">Smooth rattlebox</name>
    <name type="synonym">Crotalaria striata</name>
    <dbReference type="NCBI Taxonomy" id="3830"/>
    <lineage>
        <taxon>Eukaryota</taxon>
        <taxon>Viridiplantae</taxon>
        <taxon>Streptophyta</taxon>
        <taxon>Embryophyta</taxon>
        <taxon>Tracheophyta</taxon>
        <taxon>Spermatophyta</taxon>
        <taxon>Magnoliopsida</taxon>
        <taxon>eudicotyledons</taxon>
        <taxon>Gunneridae</taxon>
        <taxon>Pentapetalae</taxon>
        <taxon>rosids</taxon>
        <taxon>fabids</taxon>
        <taxon>Fabales</taxon>
        <taxon>Fabaceae</taxon>
        <taxon>Papilionoideae</taxon>
        <taxon>50 kb inversion clade</taxon>
        <taxon>genistoids sensu lato</taxon>
        <taxon>core genistoids</taxon>
        <taxon>Crotalarieae</taxon>
        <taxon>Crotalaria</taxon>
    </lineage>
</organism>
<dbReference type="PANTHER" id="PTHR21402:SF10">
    <property type="entry name" value="U11_U12 SMALL NUCLEAR RIBONUCLEOPROTEIN 48 KDA PROTEIN"/>
    <property type="match status" value="1"/>
</dbReference>
<protein>
    <recommendedName>
        <fullName evidence="5">CHHC U11-48K-type domain-containing protein</fullName>
    </recommendedName>
</protein>
<gene>
    <name evidence="6" type="ORF">RIF29_21813</name>
</gene>
<name>A0AAN9F3L0_CROPI</name>
<keyword evidence="2" id="KW-0863">Zinc-finger</keyword>
<feature type="region of interest" description="Disordered" evidence="4">
    <location>
        <begin position="406"/>
        <end position="431"/>
    </location>
</feature>
<keyword evidence="7" id="KW-1185">Reference proteome</keyword>
<dbReference type="GO" id="GO:0008270">
    <property type="term" value="F:zinc ion binding"/>
    <property type="evidence" value="ECO:0007669"/>
    <property type="project" value="UniProtKB-KW"/>
</dbReference>
<dbReference type="Pfam" id="PF05253">
    <property type="entry name" value="zf-U11-48K"/>
    <property type="match status" value="1"/>
</dbReference>
<dbReference type="PROSITE" id="PS51800">
    <property type="entry name" value="ZF_CHHC_U11_48K"/>
    <property type="match status" value="1"/>
</dbReference>
<accession>A0AAN9F3L0</accession>
<feature type="region of interest" description="Disordered" evidence="4">
    <location>
        <begin position="512"/>
        <end position="604"/>
    </location>
</feature>
<evidence type="ECO:0000256" key="2">
    <source>
        <dbReference type="ARBA" id="ARBA00022771"/>
    </source>
</evidence>
<dbReference type="PANTHER" id="PTHR21402">
    <property type="entry name" value="GAMETOCYTE SPECIFIC FACTOR 1-RELATED"/>
    <property type="match status" value="1"/>
</dbReference>
<comment type="caution">
    <text evidence="6">The sequence shown here is derived from an EMBL/GenBank/DDBJ whole genome shotgun (WGS) entry which is preliminary data.</text>
</comment>
<dbReference type="InterPro" id="IPR022776">
    <property type="entry name" value="TRM13/UPF0224_CHHC_Znf_dom"/>
</dbReference>
<feature type="region of interest" description="Disordered" evidence="4">
    <location>
        <begin position="477"/>
        <end position="497"/>
    </location>
</feature>
<evidence type="ECO:0000259" key="5">
    <source>
        <dbReference type="PROSITE" id="PS51800"/>
    </source>
</evidence>
<proteinExistence type="predicted"/>
<dbReference type="EMBL" id="JAYWIO010000004">
    <property type="protein sequence ID" value="KAK7269097.1"/>
    <property type="molecule type" value="Genomic_DNA"/>
</dbReference>
<feature type="region of interest" description="Disordered" evidence="4">
    <location>
        <begin position="1"/>
        <end position="20"/>
    </location>
</feature>
<keyword evidence="1" id="KW-0479">Metal-binding</keyword>
<evidence type="ECO:0000313" key="6">
    <source>
        <dbReference type="EMBL" id="KAK7269097.1"/>
    </source>
</evidence>
<feature type="compositionally biased region" description="Basic and acidic residues" evidence="4">
    <location>
        <begin position="549"/>
        <end position="590"/>
    </location>
</feature>
<feature type="domain" description="CHHC U11-48K-type" evidence="5">
    <location>
        <begin position="50"/>
        <end position="77"/>
    </location>
</feature>